<dbReference type="Proteomes" id="UP000727654">
    <property type="component" value="Unassembled WGS sequence"/>
</dbReference>
<proteinExistence type="predicted"/>
<protein>
    <recommendedName>
        <fullName evidence="3">DUF3150 domain-containing protein</fullName>
    </recommendedName>
</protein>
<sequence length="307" mass="34244">MNITNITKRVMLATFNTSVWRARKFDTRATEEVEANHDAKDIGRFNKKLLTEGATSYKEVCAIANRARAYFDAHSLDYDQLGVRLLPTDIYMEVADRQRQFQDEFNAATAVFLCDYPRLKEEARSALNGLFDEADYPTPAELAKKFGMRLAVLPFPDASQFDIALPANVLDGLRADMDQRVLGAVKTANDDLVGRLFEAVQHFANRLYGATNVRLDVADKVRELSALLPKLNFSGDPALTRILEDTQQHLARYSGLDLRNSTDLRKQVAEKAMEIEAQMAAFMGGPPPSAMSEAPAPTSQLFEMLTA</sequence>
<accession>A0ABM8XJY9</accession>
<evidence type="ECO:0000313" key="1">
    <source>
        <dbReference type="EMBL" id="CAG9180493.1"/>
    </source>
</evidence>
<organism evidence="1 2">
    <name type="scientific">Cupriavidus laharis</name>
    <dbReference type="NCBI Taxonomy" id="151654"/>
    <lineage>
        <taxon>Bacteria</taxon>
        <taxon>Pseudomonadati</taxon>
        <taxon>Pseudomonadota</taxon>
        <taxon>Betaproteobacteria</taxon>
        <taxon>Burkholderiales</taxon>
        <taxon>Burkholderiaceae</taxon>
        <taxon>Cupriavidus</taxon>
    </lineage>
</organism>
<dbReference type="RefSeq" id="WP_224081731.1">
    <property type="nucleotide sequence ID" value="NZ_CAJZAI010000012.1"/>
</dbReference>
<evidence type="ECO:0008006" key="3">
    <source>
        <dbReference type="Google" id="ProtNLM"/>
    </source>
</evidence>
<evidence type="ECO:0000313" key="2">
    <source>
        <dbReference type="Proteomes" id="UP000727654"/>
    </source>
</evidence>
<gene>
    <name evidence="1" type="ORF">LMG23992_04256</name>
</gene>
<dbReference type="EMBL" id="CAJZAI010000012">
    <property type="protein sequence ID" value="CAG9180493.1"/>
    <property type="molecule type" value="Genomic_DNA"/>
</dbReference>
<name>A0ABM8XJY9_9BURK</name>
<comment type="caution">
    <text evidence="1">The sequence shown here is derived from an EMBL/GenBank/DDBJ whole genome shotgun (WGS) entry which is preliminary data.</text>
</comment>
<keyword evidence="2" id="KW-1185">Reference proteome</keyword>
<reference evidence="1 2" key="1">
    <citation type="submission" date="2021-08" db="EMBL/GenBank/DDBJ databases">
        <authorList>
            <person name="Peeters C."/>
        </authorList>
    </citation>
    <scope>NUCLEOTIDE SEQUENCE [LARGE SCALE GENOMIC DNA]</scope>
    <source>
        <strain evidence="1 2">LMG 23992</strain>
    </source>
</reference>